<evidence type="ECO:0000313" key="1">
    <source>
        <dbReference type="EMBL" id="MBU8545790.1"/>
    </source>
</evidence>
<protein>
    <submittedName>
        <fullName evidence="1">Uncharacterized protein</fullName>
    </submittedName>
</protein>
<dbReference type="Proteomes" id="UP000689967">
    <property type="component" value="Unassembled WGS sequence"/>
</dbReference>
<name>A0ABS6HAR3_9PROT</name>
<evidence type="ECO:0000313" key="2">
    <source>
        <dbReference type="Proteomes" id="UP000689967"/>
    </source>
</evidence>
<accession>A0ABS6HAR3</accession>
<reference evidence="1 2" key="1">
    <citation type="submission" date="2021-01" db="EMBL/GenBank/DDBJ databases">
        <title>Roseomonas sp. nov, a bacterium isolated from an oil production mixture in Yumen Oilfield.</title>
        <authorList>
            <person name="Wu D."/>
        </authorList>
    </citation>
    <scope>NUCLEOTIDE SEQUENCE [LARGE SCALE GENOMIC DNA]</scope>
    <source>
        <strain evidence="1 2">ROY-5-3</strain>
    </source>
</reference>
<organism evidence="1 2">
    <name type="scientific">Falsiroseomonas oleicola</name>
    <dbReference type="NCBI Taxonomy" id="2801474"/>
    <lineage>
        <taxon>Bacteria</taxon>
        <taxon>Pseudomonadati</taxon>
        <taxon>Pseudomonadota</taxon>
        <taxon>Alphaproteobacteria</taxon>
        <taxon>Acetobacterales</taxon>
        <taxon>Roseomonadaceae</taxon>
        <taxon>Falsiroseomonas</taxon>
    </lineage>
</organism>
<comment type="caution">
    <text evidence="1">The sequence shown here is derived from an EMBL/GenBank/DDBJ whole genome shotgun (WGS) entry which is preliminary data.</text>
</comment>
<gene>
    <name evidence="1" type="ORF">JJQ90_18855</name>
</gene>
<dbReference type="EMBL" id="JAERQM010000005">
    <property type="protein sequence ID" value="MBU8545790.1"/>
    <property type="molecule type" value="Genomic_DNA"/>
</dbReference>
<sequence length="151" mass="16239">MTLTACVRMWRSAEHDAPRSHEARWHCLGCTLGPDRAGAPQRPLPFATTEALRITCARCQRVSARLIGGHHCVSCYNRGREAARGRNCKGSPPRQLLARLHQARLVVCDGDGIREVTKGPVVGAAEVAIALARHASGPTFFGRPPGGLQDG</sequence>
<proteinExistence type="predicted"/>
<keyword evidence="2" id="KW-1185">Reference proteome</keyword>
<dbReference type="RefSeq" id="WP_216877785.1">
    <property type="nucleotide sequence ID" value="NZ_JAERQM010000005.1"/>
</dbReference>